<gene>
    <name evidence="1" type="ORF">CASFOL_014584</name>
</gene>
<dbReference type="AlphaFoldDB" id="A0ABD3DPH9"/>
<sequence length="235" mass="26521">MLDYPNIHRVFYHIHGGSLLNFSKIPRSVVLPWKTKGTATPGTPSRPPVAAEEASINLCILLQFKTLTDEEERAIEPFRKNVKIPVNPIPLRESRRRFHVNEDIISNNNDGWWKVDFIAVLDCCEMRVIADKSTLRYQLFVSCVTQKIPWESLNSIQVIGAVGFMNQRLDMPKDIDPHWASILESCWLRFLGEATGDGIDHPPPDADIDVGAVALIESALLLVVILRAPKKRGFT</sequence>
<proteinExistence type="predicted"/>
<reference evidence="2" key="1">
    <citation type="journal article" date="2024" name="IScience">
        <title>Strigolactones Initiate the Formation of Haustorium-like Structures in Castilleja.</title>
        <authorList>
            <person name="Buerger M."/>
            <person name="Peterson D."/>
            <person name="Chory J."/>
        </authorList>
    </citation>
    <scope>NUCLEOTIDE SEQUENCE [LARGE SCALE GENOMIC DNA]</scope>
</reference>
<protein>
    <submittedName>
        <fullName evidence="1">Uncharacterized protein</fullName>
    </submittedName>
</protein>
<evidence type="ECO:0000313" key="1">
    <source>
        <dbReference type="EMBL" id="KAL3643769.1"/>
    </source>
</evidence>
<keyword evidence="2" id="KW-1185">Reference proteome</keyword>
<dbReference type="Proteomes" id="UP001632038">
    <property type="component" value="Unassembled WGS sequence"/>
</dbReference>
<comment type="caution">
    <text evidence="1">The sequence shown here is derived from an EMBL/GenBank/DDBJ whole genome shotgun (WGS) entry which is preliminary data.</text>
</comment>
<dbReference type="EMBL" id="JAVIJP010000016">
    <property type="protein sequence ID" value="KAL3643769.1"/>
    <property type="molecule type" value="Genomic_DNA"/>
</dbReference>
<name>A0ABD3DPH9_9LAMI</name>
<accession>A0ABD3DPH9</accession>
<evidence type="ECO:0000313" key="2">
    <source>
        <dbReference type="Proteomes" id="UP001632038"/>
    </source>
</evidence>
<organism evidence="1 2">
    <name type="scientific">Castilleja foliolosa</name>
    <dbReference type="NCBI Taxonomy" id="1961234"/>
    <lineage>
        <taxon>Eukaryota</taxon>
        <taxon>Viridiplantae</taxon>
        <taxon>Streptophyta</taxon>
        <taxon>Embryophyta</taxon>
        <taxon>Tracheophyta</taxon>
        <taxon>Spermatophyta</taxon>
        <taxon>Magnoliopsida</taxon>
        <taxon>eudicotyledons</taxon>
        <taxon>Gunneridae</taxon>
        <taxon>Pentapetalae</taxon>
        <taxon>asterids</taxon>
        <taxon>lamiids</taxon>
        <taxon>Lamiales</taxon>
        <taxon>Orobanchaceae</taxon>
        <taxon>Pedicularideae</taxon>
        <taxon>Castillejinae</taxon>
        <taxon>Castilleja</taxon>
    </lineage>
</organism>